<dbReference type="InterPro" id="IPR020094">
    <property type="entry name" value="TruA/RsuA/RluB/E/F_N"/>
</dbReference>
<dbReference type="CDD" id="cd00165">
    <property type="entry name" value="S4"/>
    <property type="match status" value="1"/>
</dbReference>
<dbReference type="GO" id="GO:0003723">
    <property type="term" value="F:RNA binding"/>
    <property type="evidence" value="ECO:0007669"/>
    <property type="project" value="UniProtKB-KW"/>
</dbReference>
<dbReference type="InterPro" id="IPR006145">
    <property type="entry name" value="PsdUridine_synth_RsuA/RluA"/>
</dbReference>
<dbReference type="Gene3D" id="3.30.70.1560">
    <property type="entry name" value="Alpha-L RNA-binding motif"/>
    <property type="match status" value="1"/>
</dbReference>
<keyword evidence="3 5" id="KW-0694">RNA-binding</keyword>
<dbReference type="SUPFAM" id="SSF55174">
    <property type="entry name" value="Alpha-L RNA-binding motif"/>
    <property type="match status" value="1"/>
</dbReference>
<dbReference type="InterPro" id="IPR002942">
    <property type="entry name" value="S4_RNA-bd"/>
</dbReference>
<feature type="domain" description="RNA-binding S4" evidence="8">
    <location>
        <begin position="31"/>
        <end position="90"/>
    </location>
</feature>
<dbReference type="SUPFAM" id="SSF55120">
    <property type="entry name" value="Pseudouridine synthase"/>
    <property type="match status" value="1"/>
</dbReference>
<evidence type="ECO:0000256" key="5">
    <source>
        <dbReference type="PROSITE-ProRule" id="PRU00182"/>
    </source>
</evidence>
<evidence type="ECO:0000256" key="4">
    <source>
        <dbReference type="ARBA" id="ARBA00023235"/>
    </source>
</evidence>
<dbReference type="Gene3D" id="3.30.70.580">
    <property type="entry name" value="Pseudouridine synthase I, catalytic domain, N-terminal subdomain"/>
    <property type="match status" value="1"/>
</dbReference>
<dbReference type="PROSITE" id="PS01149">
    <property type="entry name" value="PSI_RSU"/>
    <property type="match status" value="1"/>
</dbReference>
<feature type="region of interest" description="Disordered" evidence="7">
    <location>
        <begin position="1"/>
        <end position="29"/>
    </location>
</feature>
<dbReference type="GO" id="GO:0000455">
    <property type="term" value="P:enzyme-directed rRNA pseudouridine synthesis"/>
    <property type="evidence" value="ECO:0007669"/>
    <property type="project" value="UniProtKB-ARBA"/>
</dbReference>
<dbReference type="GO" id="GO:0120159">
    <property type="term" value="F:rRNA pseudouridine synthase activity"/>
    <property type="evidence" value="ECO:0007669"/>
    <property type="project" value="UniProtKB-ARBA"/>
</dbReference>
<evidence type="ECO:0000256" key="3">
    <source>
        <dbReference type="ARBA" id="ARBA00022884"/>
    </source>
</evidence>
<protein>
    <recommendedName>
        <fullName evidence="6">Pseudouridine synthase</fullName>
        <ecNumber evidence="6">5.4.99.-</ecNumber>
    </recommendedName>
</protein>
<evidence type="ECO:0000256" key="1">
    <source>
        <dbReference type="ARBA" id="ARBA00000073"/>
    </source>
</evidence>
<dbReference type="RefSeq" id="WP_140870896.1">
    <property type="nucleotide sequence ID" value="NZ_RCZK01000006.1"/>
</dbReference>
<feature type="compositionally biased region" description="Low complexity" evidence="7">
    <location>
        <begin position="350"/>
        <end position="363"/>
    </location>
</feature>
<feature type="compositionally biased region" description="Low complexity" evidence="7">
    <location>
        <begin position="304"/>
        <end position="319"/>
    </location>
</feature>
<keyword evidence="10" id="KW-1185">Reference proteome</keyword>
<dbReference type="NCBIfam" id="TIGR00093">
    <property type="entry name" value="pseudouridine synthase"/>
    <property type="match status" value="1"/>
</dbReference>
<dbReference type="InterPro" id="IPR020103">
    <property type="entry name" value="PsdUridine_synth_cat_dom_sf"/>
</dbReference>
<evidence type="ECO:0000313" key="10">
    <source>
        <dbReference type="Proteomes" id="UP000318413"/>
    </source>
</evidence>
<dbReference type="InterPro" id="IPR050343">
    <property type="entry name" value="RsuA_PseudoU_synthase"/>
</dbReference>
<evidence type="ECO:0000256" key="6">
    <source>
        <dbReference type="RuleBase" id="RU003887"/>
    </source>
</evidence>
<evidence type="ECO:0000259" key="8">
    <source>
        <dbReference type="SMART" id="SM00363"/>
    </source>
</evidence>
<comment type="similarity">
    <text evidence="2 6">Belongs to the pseudouridine synthase RsuA family.</text>
</comment>
<dbReference type="PROSITE" id="PS50889">
    <property type="entry name" value="S4"/>
    <property type="match status" value="1"/>
</dbReference>
<dbReference type="PANTHER" id="PTHR47683:SF3">
    <property type="entry name" value="RIBOSOMAL LARGE SUBUNIT PSEUDOURIDINE SYNTHASE B"/>
    <property type="match status" value="1"/>
</dbReference>
<feature type="compositionally biased region" description="Basic and acidic residues" evidence="7">
    <location>
        <begin position="18"/>
        <end position="29"/>
    </location>
</feature>
<dbReference type="AlphaFoldDB" id="A0A502CIB3"/>
<evidence type="ECO:0000313" key="9">
    <source>
        <dbReference type="EMBL" id="TPG12462.1"/>
    </source>
</evidence>
<proteinExistence type="inferred from homology"/>
<sequence>MPPPTDDKPTGDTPTDAKPTDAKPTDAKPGHRIAKLLARAGVASRREIERMIADGRVALDGVVLDTPATILRTLAGVTVDGQPVAAAEATRLFLYHKPTGLLVTEHDPAGRPTIYDRLPQGLPRLVPVGRLDFNTEGLLLLTTDGGLKRQLELPSTGVERAYRARTYGRVSQTQLEDLADGIEIEGMRYGSINANMERRTGANAWIEMILTEGKNREVRRVLEHLELEVSRLIRTRYGPFLLGDLAPGEIGEVKQNDLVNFRKWLDSPKRGNAADEPVVTVDARKPPPRPATPTSEPQGRLRVARAPRAAPVRPPATRDAPADRTPRDDAPPSFQKRGSPRPPLGAKQTSRSAAGRPGAAPRPESSNPRPPTRPTRPTKGPADGRGRPPRGKR</sequence>
<dbReference type="EC" id="5.4.99.-" evidence="6"/>
<dbReference type="InterPro" id="IPR018496">
    <property type="entry name" value="PsdUridine_synth_RsuA/RluB_CS"/>
</dbReference>
<evidence type="ECO:0000256" key="2">
    <source>
        <dbReference type="ARBA" id="ARBA00008348"/>
    </source>
</evidence>
<gene>
    <name evidence="9" type="ORF">EAH84_08970</name>
</gene>
<organism evidence="9 10">
    <name type="scientific">Sphingomonas oligophenolica</name>
    <dbReference type="NCBI Taxonomy" id="301154"/>
    <lineage>
        <taxon>Bacteria</taxon>
        <taxon>Pseudomonadati</taxon>
        <taxon>Pseudomonadota</taxon>
        <taxon>Alphaproteobacteria</taxon>
        <taxon>Sphingomonadales</taxon>
        <taxon>Sphingomonadaceae</taxon>
        <taxon>Sphingomonas</taxon>
    </lineage>
</organism>
<dbReference type="Proteomes" id="UP000318413">
    <property type="component" value="Unassembled WGS sequence"/>
</dbReference>
<dbReference type="EMBL" id="RCZK01000006">
    <property type="protein sequence ID" value="TPG12462.1"/>
    <property type="molecule type" value="Genomic_DNA"/>
</dbReference>
<feature type="region of interest" description="Disordered" evidence="7">
    <location>
        <begin position="267"/>
        <end position="393"/>
    </location>
</feature>
<dbReference type="Pfam" id="PF01479">
    <property type="entry name" value="S4"/>
    <property type="match status" value="1"/>
</dbReference>
<accession>A0A502CIB3</accession>
<dbReference type="InterPro" id="IPR000748">
    <property type="entry name" value="PsdUridine_synth_RsuA/RluB/E/F"/>
</dbReference>
<comment type="caution">
    <text evidence="9">The sequence shown here is derived from an EMBL/GenBank/DDBJ whole genome shotgun (WGS) entry which is preliminary data.</text>
</comment>
<dbReference type="Gene3D" id="3.10.290.10">
    <property type="entry name" value="RNA-binding S4 domain"/>
    <property type="match status" value="1"/>
</dbReference>
<dbReference type="Pfam" id="PF00849">
    <property type="entry name" value="PseudoU_synth_2"/>
    <property type="match status" value="1"/>
</dbReference>
<feature type="compositionally biased region" description="Basic and acidic residues" evidence="7">
    <location>
        <begin position="1"/>
        <end position="10"/>
    </location>
</feature>
<keyword evidence="4 6" id="KW-0413">Isomerase</keyword>
<dbReference type="OrthoDB" id="9807213at2"/>
<dbReference type="SMART" id="SM00363">
    <property type="entry name" value="S4"/>
    <property type="match status" value="1"/>
</dbReference>
<dbReference type="InterPro" id="IPR036986">
    <property type="entry name" value="S4_RNA-bd_sf"/>
</dbReference>
<evidence type="ECO:0000256" key="7">
    <source>
        <dbReference type="SAM" id="MobiDB-lite"/>
    </source>
</evidence>
<dbReference type="PANTHER" id="PTHR47683">
    <property type="entry name" value="PSEUDOURIDINE SYNTHASE FAMILY PROTEIN-RELATED"/>
    <property type="match status" value="1"/>
</dbReference>
<reference evidence="9 10" key="1">
    <citation type="journal article" date="2019" name="Environ. Microbiol.">
        <title>Species interactions and distinct microbial communities in high Arctic permafrost affected cryosols are associated with the CH4 and CO2 gas fluxes.</title>
        <authorList>
            <person name="Altshuler I."/>
            <person name="Hamel J."/>
            <person name="Turney S."/>
            <person name="Magnuson E."/>
            <person name="Levesque R."/>
            <person name="Greer C."/>
            <person name="Whyte L.G."/>
        </authorList>
    </citation>
    <scope>NUCLEOTIDE SEQUENCE [LARGE SCALE GENOMIC DNA]</scope>
    <source>
        <strain evidence="9 10">S5.1</strain>
    </source>
</reference>
<comment type="catalytic activity">
    <reaction evidence="1">
        <text>a uridine in RNA = a pseudouridine in RNA</text>
        <dbReference type="Rhea" id="RHEA:48348"/>
        <dbReference type="Rhea" id="RHEA-COMP:12068"/>
        <dbReference type="Rhea" id="RHEA-COMP:12069"/>
        <dbReference type="ChEBI" id="CHEBI:65314"/>
        <dbReference type="ChEBI" id="CHEBI:65315"/>
    </reaction>
</comment>
<dbReference type="InterPro" id="IPR042092">
    <property type="entry name" value="PsdUridine_s_RsuA/RluB/E/F_cat"/>
</dbReference>
<feature type="compositionally biased region" description="Basic and acidic residues" evidence="7">
    <location>
        <begin position="320"/>
        <end position="330"/>
    </location>
</feature>
<name>A0A502CIB3_9SPHN</name>